<dbReference type="PIRSF" id="PIRSF016262">
    <property type="entry name" value="LPLase"/>
    <property type="match status" value="1"/>
</dbReference>
<dbReference type="Proteomes" id="UP000756860">
    <property type="component" value="Unassembled WGS sequence"/>
</dbReference>
<comment type="pathway">
    <text evidence="1 5 6">Protein modification; protein lipoylation via endogenous pathway; protein N(6)-(lipoyl)lysine from octanoyl-[acyl-carrier-protein]: step 1/2.</text>
</comment>
<evidence type="ECO:0000313" key="9">
    <source>
        <dbReference type="Proteomes" id="UP000756860"/>
    </source>
</evidence>
<dbReference type="Gene3D" id="3.30.930.10">
    <property type="entry name" value="Bira Bifunctional Protein, Domain 2"/>
    <property type="match status" value="1"/>
</dbReference>
<dbReference type="RefSeq" id="WP_214175246.1">
    <property type="nucleotide sequence ID" value="NZ_JAHCVK010000003.1"/>
</dbReference>
<comment type="similarity">
    <text evidence="5 6">Belongs to the LipB family.</text>
</comment>
<evidence type="ECO:0000256" key="5">
    <source>
        <dbReference type="HAMAP-Rule" id="MF_00013"/>
    </source>
</evidence>
<evidence type="ECO:0000313" key="8">
    <source>
        <dbReference type="EMBL" id="MBT0653240.1"/>
    </source>
</evidence>
<keyword evidence="9" id="KW-1185">Reference proteome</keyword>
<comment type="subcellular location">
    <subcellularLocation>
        <location evidence="5">Cytoplasm</location>
    </subcellularLocation>
</comment>
<evidence type="ECO:0000256" key="6">
    <source>
        <dbReference type="PIRNR" id="PIRNR016262"/>
    </source>
</evidence>
<dbReference type="PANTHER" id="PTHR10993">
    <property type="entry name" value="OCTANOYLTRANSFERASE"/>
    <property type="match status" value="1"/>
</dbReference>
<comment type="function">
    <text evidence="4 5 6">Catalyzes the transfer of endogenously produced octanoic acid from octanoyl-acyl-carrier-protein onto the lipoyl domains of lipoate-dependent enzymes. Lipoyl-ACP can also act as a substrate although octanoyl-ACP is likely to be the physiological substrate.</text>
</comment>
<protein>
    <recommendedName>
        <fullName evidence="5 6">Octanoyltransferase</fullName>
        <ecNumber evidence="5 6">2.3.1.181</ecNumber>
    </recommendedName>
    <alternativeName>
        <fullName evidence="5">Lipoate-protein ligase B</fullName>
    </alternativeName>
    <alternativeName>
        <fullName evidence="5">Lipoyl/octanoyl transferase</fullName>
    </alternativeName>
    <alternativeName>
        <fullName evidence="5">Octanoyl-[acyl-carrier-protein]-protein N-octanoyltransferase</fullName>
    </alternativeName>
</protein>
<keyword evidence="3 5" id="KW-0012">Acyltransferase</keyword>
<dbReference type="PANTHER" id="PTHR10993:SF7">
    <property type="entry name" value="LIPOYLTRANSFERASE 2, MITOCHONDRIAL-RELATED"/>
    <property type="match status" value="1"/>
</dbReference>
<feature type="active site" description="Acyl-thioester intermediate" evidence="5">
    <location>
        <position position="164"/>
    </location>
</feature>
<proteinExistence type="inferred from homology"/>
<accession>A0ABS5SDI5</accession>
<dbReference type="EMBL" id="JAHCVK010000003">
    <property type="protein sequence ID" value="MBT0653240.1"/>
    <property type="molecule type" value="Genomic_DNA"/>
</dbReference>
<evidence type="ECO:0000256" key="2">
    <source>
        <dbReference type="ARBA" id="ARBA00022679"/>
    </source>
</evidence>
<dbReference type="NCBIfam" id="NF010925">
    <property type="entry name" value="PRK14345.1"/>
    <property type="match status" value="1"/>
</dbReference>
<sequence>MVITDLGLIEFDTAYALQERLVAGIATGTEPESLLLLEHPAVYTMGSGGSESNILDTSLEVLRINRGGDVTWHGPGQLVGYPLIDLDRRGRDLHRYLRFLEELLVRITADFGVAARRVPGRTGVWTTGGKIASIGVGVRRWVTMHGFALNVAPDLTAFDLINPCGIAACPVTSLSRECGTEVHLAAVRKVISDRFAPLLTEWMPEGRTARSSARV</sequence>
<comment type="miscellaneous">
    <text evidence="5">In the reaction, the free carboxyl group of octanoic acid is attached via an amide linkage to the epsilon-amino group of a specific lysine residue of lipoyl domains of lipoate-dependent enzymes.</text>
</comment>
<dbReference type="NCBIfam" id="TIGR00214">
    <property type="entry name" value="lipB"/>
    <property type="match status" value="1"/>
</dbReference>
<evidence type="ECO:0000256" key="4">
    <source>
        <dbReference type="ARBA" id="ARBA00024732"/>
    </source>
</evidence>
<dbReference type="SUPFAM" id="SSF55681">
    <property type="entry name" value="Class II aaRS and biotin synthetases"/>
    <property type="match status" value="1"/>
</dbReference>
<name>A0ABS5SDI5_9BACT</name>
<comment type="caution">
    <text evidence="8">The sequence shown here is derived from an EMBL/GenBank/DDBJ whole genome shotgun (WGS) entry which is preliminary data.</text>
</comment>
<dbReference type="EC" id="2.3.1.181" evidence="5 6"/>
<dbReference type="PROSITE" id="PS01313">
    <property type="entry name" value="LIPB"/>
    <property type="match status" value="1"/>
</dbReference>
<feature type="binding site" evidence="5">
    <location>
        <begin position="66"/>
        <end position="73"/>
    </location>
    <ligand>
        <name>substrate</name>
    </ligand>
</feature>
<feature type="site" description="Lowers pKa of active site Cys" evidence="5">
    <location>
        <position position="130"/>
    </location>
</feature>
<evidence type="ECO:0000256" key="3">
    <source>
        <dbReference type="ARBA" id="ARBA00023315"/>
    </source>
</evidence>
<feature type="binding site" evidence="5">
    <location>
        <begin position="133"/>
        <end position="135"/>
    </location>
    <ligand>
        <name>substrate</name>
    </ligand>
</feature>
<dbReference type="CDD" id="cd16444">
    <property type="entry name" value="LipB"/>
    <property type="match status" value="1"/>
</dbReference>
<dbReference type="InterPro" id="IPR000544">
    <property type="entry name" value="Octanoyltransferase"/>
</dbReference>
<keyword evidence="2 5" id="KW-0808">Transferase</keyword>
<dbReference type="GO" id="GO:0033819">
    <property type="term" value="F:lipoyl(octanoyl) transferase activity"/>
    <property type="evidence" value="ECO:0007669"/>
    <property type="project" value="UniProtKB-EC"/>
</dbReference>
<dbReference type="PROSITE" id="PS51733">
    <property type="entry name" value="BPL_LPL_CATALYTIC"/>
    <property type="match status" value="1"/>
</dbReference>
<evidence type="ECO:0000256" key="1">
    <source>
        <dbReference type="ARBA" id="ARBA00004821"/>
    </source>
</evidence>
<dbReference type="InterPro" id="IPR004143">
    <property type="entry name" value="BPL_LPL_catalytic"/>
</dbReference>
<keyword evidence="5" id="KW-0963">Cytoplasm</keyword>
<evidence type="ECO:0000259" key="7">
    <source>
        <dbReference type="PROSITE" id="PS51733"/>
    </source>
</evidence>
<dbReference type="Pfam" id="PF21948">
    <property type="entry name" value="LplA-B_cat"/>
    <property type="match status" value="1"/>
</dbReference>
<gene>
    <name evidence="5 8" type="primary">lipB</name>
    <name evidence="8" type="ORF">KI810_09245</name>
</gene>
<comment type="catalytic activity">
    <reaction evidence="5 6">
        <text>octanoyl-[ACP] + L-lysyl-[protein] = N(6)-octanoyl-L-lysyl-[protein] + holo-[ACP] + H(+)</text>
        <dbReference type="Rhea" id="RHEA:17665"/>
        <dbReference type="Rhea" id="RHEA-COMP:9636"/>
        <dbReference type="Rhea" id="RHEA-COMP:9685"/>
        <dbReference type="Rhea" id="RHEA-COMP:9752"/>
        <dbReference type="Rhea" id="RHEA-COMP:9928"/>
        <dbReference type="ChEBI" id="CHEBI:15378"/>
        <dbReference type="ChEBI" id="CHEBI:29969"/>
        <dbReference type="ChEBI" id="CHEBI:64479"/>
        <dbReference type="ChEBI" id="CHEBI:78463"/>
        <dbReference type="ChEBI" id="CHEBI:78809"/>
        <dbReference type="EC" id="2.3.1.181"/>
    </reaction>
</comment>
<dbReference type="InterPro" id="IPR020605">
    <property type="entry name" value="Octanoyltransferase_CS"/>
</dbReference>
<feature type="domain" description="BPL/LPL catalytic" evidence="7">
    <location>
        <begin position="28"/>
        <end position="203"/>
    </location>
</feature>
<dbReference type="HAMAP" id="MF_00013">
    <property type="entry name" value="LipB"/>
    <property type="match status" value="1"/>
</dbReference>
<reference evidence="8 9" key="1">
    <citation type="submission" date="2021-05" db="EMBL/GenBank/DDBJ databases">
        <title>The draft genome of Geobacter luticola JCM 17780.</title>
        <authorList>
            <person name="Xu Z."/>
            <person name="Masuda Y."/>
            <person name="Itoh H."/>
            <person name="Senoo K."/>
        </authorList>
    </citation>
    <scope>NUCLEOTIDE SEQUENCE [LARGE SCALE GENOMIC DNA]</scope>
    <source>
        <strain evidence="8 9">JCM 17780</strain>
    </source>
</reference>
<dbReference type="InterPro" id="IPR045864">
    <property type="entry name" value="aa-tRNA-synth_II/BPL/LPL"/>
</dbReference>
<feature type="binding site" evidence="5">
    <location>
        <begin position="146"/>
        <end position="148"/>
    </location>
    <ligand>
        <name>substrate</name>
    </ligand>
</feature>
<organism evidence="8 9">
    <name type="scientific">Geomobilimonas luticola</name>
    <dbReference type="NCBI Taxonomy" id="1114878"/>
    <lineage>
        <taxon>Bacteria</taxon>
        <taxon>Pseudomonadati</taxon>
        <taxon>Thermodesulfobacteriota</taxon>
        <taxon>Desulfuromonadia</taxon>
        <taxon>Geobacterales</taxon>
        <taxon>Geobacteraceae</taxon>
        <taxon>Geomobilimonas</taxon>
    </lineage>
</organism>